<comment type="caution">
    <text evidence="1">The sequence shown here is derived from an EMBL/GenBank/DDBJ whole genome shotgun (WGS) entry which is preliminary data.</text>
</comment>
<organism evidence="1 2">
    <name type="scientific">Candidatus Borkfalkia ceftriaxoniphila</name>
    <dbReference type="NCBI Taxonomy" id="2508949"/>
    <lineage>
        <taxon>Bacteria</taxon>
        <taxon>Bacillati</taxon>
        <taxon>Bacillota</taxon>
        <taxon>Clostridia</taxon>
        <taxon>Christensenellales</taxon>
        <taxon>Christensenellaceae</taxon>
        <taxon>Candidatus Borkfalkia</taxon>
    </lineage>
</organism>
<dbReference type="EMBL" id="SDOZ01000002">
    <property type="protein sequence ID" value="RXZ61503.1"/>
    <property type="molecule type" value="Genomic_DNA"/>
</dbReference>
<name>A0A4Q2KDP8_9FIRM</name>
<accession>A0A4Q2KDP8</accession>
<dbReference type="Proteomes" id="UP000291269">
    <property type="component" value="Unassembled WGS sequence"/>
</dbReference>
<evidence type="ECO:0000313" key="2">
    <source>
        <dbReference type="Proteomes" id="UP000291269"/>
    </source>
</evidence>
<evidence type="ECO:0008006" key="3">
    <source>
        <dbReference type="Google" id="ProtNLM"/>
    </source>
</evidence>
<proteinExistence type="predicted"/>
<sequence length="69" mass="8061">MMKKLTARATLIYMIKMLTECLEELKSTAKDGFTYGEKTAYAECLEIIQLWEESESNGLDYEIEERFPL</sequence>
<dbReference type="AlphaFoldDB" id="A0A4Q2KDP8"/>
<evidence type="ECO:0000313" key="1">
    <source>
        <dbReference type="EMBL" id="RXZ61503.1"/>
    </source>
</evidence>
<gene>
    <name evidence="1" type="ORF">ESZ91_03675</name>
</gene>
<reference evidence="1 2" key="1">
    <citation type="journal article" date="2019" name="Gut">
        <title>Antibiotics-induced monodominance of a novel gut bacterial order.</title>
        <authorList>
            <person name="Hildebrand F."/>
            <person name="Moitinho-Silva L."/>
            <person name="Blasche S."/>
            <person name="Jahn M.T."/>
            <person name="Gossmann T.I."/>
            <person name="Heuerta-Cepas J."/>
            <person name="Hercog R."/>
            <person name="Luetge M."/>
            <person name="Bahram M."/>
            <person name="Pryszlak A."/>
            <person name="Alves R.J."/>
            <person name="Waszak S.M."/>
            <person name="Zhu A."/>
            <person name="Ye L."/>
            <person name="Costea P.I."/>
            <person name="Aalvink S."/>
            <person name="Belzer C."/>
            <person name="Forslund S.K."/>
            <person name="Sunagawa S."/>
            <person name="Hentschel U."/>
            <person name="Merten C."/>
            <person name="Patil K.R."/>
            <person name="Benes V."/>
            <person name="Bork P."/>
        </authorList>
    </citation>
    <scope>NUCLEOTIDE SEQUENCE [LARGE SCALE GENOMIC DNA]</scope>
    <source>
        <strain evidence="1 2">HDS1380</strain>
    </source>
</reference>
<keyword evidence="2" id="KW-1185">Reference proteome</keyword>
<dbReference type="RefSeq" id="WP_129224258.1">
    <property type="nucleotide sequence ID" value="NZ_SDOZ01000002.1"/>
</dbReference>
<protein>
    <recommendedName>
        <fullName evidence="3">Phage protein</fullName>
    </recommendedName>
</protein>